<dbReference type="AlphaFoldDB" id="A0A1X7UBX5"/>
<organism evidence="3">
    <name type="scientific">Amphimedon queenslandica</name>
    <name type="common">Sponge</name>
    <dbReference type="NCBI Taxonomy" id="400682"/>
    <lineage>
        <taxon>Eukaryota</taxon>
        <taxon>Metazoa</taxon>
        <taxon>Porifera</taxon>
        <taxon>Demospongiae</taxon>
        <taxon>Heteroscleromorpha</taxon>
        <taxon>Haplosclerida</taxon>
        <taxon>Niphatidae</taxon>
        <taxon>Amphimedon</taxon>
    </lineage>
</organism>
<proteinExistence type="predicted"/>
<evidence type="ECO:0000256" key="1">
    <source>
        <dbReference type="SAM" id="Coils"/>
    </source>
</evidence>
<dbReference type="InParanoid" id="A0A1X7UBX5"/>
<evidence type="ECO:0000256" key="2">
    <source>
        <dbReference type="SAM" id="MobiDB-lite"/>
    </source>
</evidence>
<name>A0A1X7UBX5_AMPQE</name>
<protein>
    <submittedName>
        <fullName evidence="3">Uncharacterized protein</fullName>
    </submittedName>
</protein>
<keyword evidence="1" id="KW-0175">Coiled coil</keyword>
<dbReference type="EnsemblMetazoa" id="Aqu2.1.24967_001">
    <property type="protein sequence ID" value="Aqu2.1.24967_001"/>
    <property type="gene ID" value="Aqu2.1.24967"/>
</dbReference>
<accession>A0A1X7UBX5</accession>
<feature type="coiled-coil region" evidence="1">
    <location>
        <begin position="319"/>
        <end position="456"/>
    </location>
</feature>
<feature type="region of interest" description="Disordered" evidence="2">
    <location>
        <begin position="500"/>
        <end position="543"/>
    </location>
</feature>
<reference evidence="3" key="1">
    <citation type="submission" date="2017-05" db="UniProtKB">
        <authorList>
            <consortium name="EnsemblMetazoa"/>
        </authorList>
    </citation>
    <scope>IDENTIFICATION</scope>
</reference>
<sequence>MMLLPVNKDGEALLTDIKVAVCIDYRKLEAFAEILCKATATAGIGMAIKNEYRENFCSNDSLMTNSTVGTAEELKIHFPQSMIAEFKKMRLKFGKTFLSVKNIIKANPPALEDMKDTLIFSYSALKPQVAKCEDIRSILELISENCSLNDISMLEFFVNESEIDGLAKVFQEYNEALKKFSETKLSQYLKGEFSYASPLQCEKITIVIDVDENAEELMLKDVKRLSVDIFHKLSRNVRLNVIRDGNSFTVTCSFPLILSDHLIAAALNNIDILKENRVKKMIIGYYTVYEVNDASTPTTKQQCASLPTRPSSDLSKQLMLSLKVQLINSEEEVATLNEESKAMKEEATSLKETLEAKRKMLRANIVENDKFKELAAGLQEKLSHLTKENEELNEIKKILEEQLALFQSEKGDIEDKEEKKLKSFSQPIQIFIAFEIETLRNMLRQKDEKIKQEQVAWSKEIELLQEKITTMNSQQIEKDKLVQEKEQVLRLTIENLKKGERRQLDNVSAKGSTSDSADFPINESKNESHDSAESQNSEQKKKK</sequence>
<evidence type="ECO:0000313" key="3">
    <source>
        <dbReference type="EnsemblMetazoa" id="Aqu2.1.24967_001"/>
    </source>
</evidence>
<feature type="compositionally biased region" description="Polar residues" evidence="2">
    <location>
        <begin position="505"/>
        <end position="516"/>
    </location>
</feature>